<dbReference type="EC" id="2.5.1.19" evidence="7"/>
<dbReference type="PANTHER" id="PTHR21090">
    <property type="entry name" value="AROM/DEHYDROQUINATE SYNTHASE"/>
    <property type="match status" value="1"/>
</dbReference>
<accession>A0ABV7SYJ3</accession>
<comment type="catalytic activity">
    <reaction evidence="6">
        <text>3-phosphoshikimate + phosphoenolpyruvate = 5-O-(1-carboxyvinyl)-3-phosphoshikimate + phosphate</text>
        <dbReference type="Rhea" id="RHEA:21256"/>
        <dbReference type="ChEBI" id="CHEBI:43474"/>
        <dbReference type="ChEBI" id="CHEBI:57701"/>
        <dbReference type="ChEBI" id="CHEBI:58702"/>
        <dbReference type="ChEBI" id="CHEBI:145989"/>
        <dbReference type="EC" id="2.5.1.19"/>
    </reaction>
    <physiologicalReaction direction="left-to-right" evidence="6">
        <dbReference type="Rhea" id="RHEA:21257"/>
    </physiologicalReaction>
</comment>
<feature type="binding site" evidence="7">
    <location>
        <position position="401"/>
    </location>
    <ligand>
        <name>phosphoenolpyruvate</name>
        <dbReference type="ChEBI" id="CHEBI:58702"/>
    </ligand>
</feature>
<keyword evidence="5 7" id="KW-0057">Aromatic amino acid biosynthesis</keyword>
<keyword evidence="7" id="KW-0963">Cytoplasm</keyword>
<dbReference type="InterPro" id="IPR001986">
    <property type="entry name" value="Enolpyruvate_Tfrase_dom"/>
</dbReference>
<protein>
    <recommendedName>
        <fullName evidence="7">3-phosphoshikimate 1-carboxyvinyltransferase</fullName>
        <ecNumber evidence="7">2.5.1.19</ecNumber>
    </recommendedName>
    <alternativeName>
        <fullName evidence="7">5-enolpyruvylshikimate-3-phosphate synthase</fullName>
        <shortName evidence="7">EPSP synthase</shortName>
        <shortName evidence="7">EPSPS</shortName>
    </alternativeName>
</protein>
<feature type="binding site" evidence="7">
    <location>
        <position position="100"/>
    </location>
    <ligand>
        <name>phosphoenolpyruvate</name>
        <dbReference type="ChEBI" id="CHEBI:58702"/>
    </ligand>
</feature>
<dbReference type="NCBIfam" id="TIGR01356">
    <property type="entry name" value="aroA"/>
    <property type="match status" value="1"/>
</dbReference>
<dbReference type="EMBL" id="JBHRXP010000003">
    <property type="protein sequence ID" value="MFC3580375.1"/>
    <property type="molecule type" value="Genomic_DNA"/>
</dbReference>
<name>A0ABV7SYJ3_9SPHN</name>
<evidence type="ECO:0000313" key="10">
    <source>
        <dbReference type="Proteomes" id="UP001595713"/>
    </source>
</evidence>
<dbReference type="Gene3D" id="3.65.10.10">
    <property type="entry name" value="Enolpyruvate transferase domain"/>
    <property type="match status" value="2"/>
</dbReference>
<evidence type="ECO:0000256" key="7">
    <source>
        <dbReference type="HAMAP-Rule" id="MF_00210"/>
    </source>
</evidence>
<evidence type="ECO:0000256" key="2">
    <source>
        <dbReference type="ARBA" id="ARBA00009948"/>
    </source>
</evidence>
<evidence type="ECO:0000313" key="9">
    <source>
        <dbReference type="EMBL" id="MFC3580375.1"/>
    </source>
</evidence>
<dbReference type="InterPro" id="IPR006264">
    <property type="entry name" value="EPSP_synthase"/>
</dbReference>
<feature type="binding site" evidence="7">
    <location>
        <position position="32"/>
    </location>
    <ligand>
        <name>3-phosphoshikimate</name>
        <dbReference type="ChEBI" id="CHEBI:145989"/>
    </ligand>
</feature>
<feature type="binding site" evidence="7">
    <location>
        <position position="175"/>
    </location>
    <ligand>
        <name>3-phosphoshikimate</name>
        <dbReference type="ChEBI" id="CHEBI:145989"/>
    </ligand>
</feature>
<keyword evidence="10" id="KW-1185">Reference proteome</keyword>
<dbReference type="PROSITE" id="PS00885">
    <property type="entry name" value="EPSP_SYNTHASE_2"/>
    <property type="match status" value="1"/>
</dbReference>
<comment type="caution">
    <text evidence="9">The sequence shown here is derived from an EMBL/GenBank/DDBJ whole genome shotgun (WGS) entry which is preliminary data.</text>
</comment>
<feature type="binding site" evidence="7">
    <location>
        <position position="27"/>
    </location>
    <ligand>
        <name>3-phosphoshikimate</name>
        <dbReference type="ChEBI" id="CHEBI:145989"/>
    </ligand>
</feature>
<evidence type="ECO:0000256" key="5">
    <source>
        <dbReference type="ARBA" id="ARBA00023141"/>
    </source>
</evidence>
<feature type="active site" description="Proton acceptor" evidence="7">
    <location>
        <position position="325"/>
    </location>
</feature>
<dbReference type="Proteomes" id="UP001595713">
    <property type="component" value="Unassembled WGS sequence"/>
</dbReference>
<dbReference type="RefSeq" id="WP_261295733.1">
    <property type="nucleotide sequence ID" value="NZ_JANQBK010000019.1"/>
</dbReference>
<dbReference type="SUPFAM" id="SSF55205">
    <property type="entry name" value="EPT/RTPC-like"/>
    <property type="match status" value="1"/>
</dbReference>
<feature type="binding site" evidence="7">
    <location>
        <position position="27"/>
    </location>
    <ligand>
        <name>phosphoenolpyruvate</name>
        <dbReference type="ChEBI" id="CHEBI:58702"/>
    </ligand>
</feature>
<feature type="binding site" evidence="7">
    <location>
        <position position="128"/>
    </location>
    <ligand>
        <name>phosphoenolpyruvate</name>
        <dbReference type="ChEBI" id="CHEBI:58702"/>
    </ligand>
</feature>
<gene>
    <name evidence="7 9" type="primary">aroA</name>
    <name evidence="9" type="ORF">ACFONA_09395</name>
</gene>
<dbReference type="InterPro" id="IPR036968">
    <property type="entry name" value="Enolpyruvate_Tfrase_sf"/>
</dbReference>
<comment type="caution">
    <text evidence="7">Lacks conserved residue(s) required for the propagation of feature annotation.</text>
</comment>
<keyword evidence="3 7" id="KW-0028">Amino-acid biosynthesis</keyword>
<feature type="domain" description="Enolpyruvate transferase" evidence="8">
    <location>
        <begin position="13"/>
        <end position="436"/>
    </location>
</feature>
<dbReference type="PIRSF" id="PIRSF000505">
    <property type="entry name" value="EPSPS"/>
    <property type="match status" value="1"/>
</dbReference>
<feature type="binding site" evidence="7">
    <location>
        <position position="325"/>
    </location>
    <ligand>
        <name>3-phosphoshikimate</name>
        <dbReference type="ChEBI" id="CHEBI:145989"/>
    </ligand>
</feature>
<evidence type="ECO:0000256" key="6">
    <source>
        <dbReference type="ARBA" id="ARBA00044633"/>
    </source>
</evidence>
<dbReference type="Pfam" id="PF00275">
    <property type="entry name" value="EPSP_synthase"/>
    <property type="match status" value="1"/>
</dbReference>
<sequence>MAHPVPAPREIHRSGPLRGRVHVPGDKSISHRALMLCALAVGESRIEGLLEGEDVLATAAAMRQMGAEITRDDDGVWHVHGVGVGGLMQPAQALEMGNSGTSTRLLMGLIAAHGITATFTGDASLSARPMARVIEPLSQMGADITSSPGGRLPLMVRGMNPAVPITYTLPVASAQVKSAILLAGLNTPGITRVIEPVATRDHSERMLAGFGADLTVEQTAEGRIISLVGEAELKPQHIVVPGDPSSAAFLVVAATIVPGSDIVVTNVGLNPTRAGIFTALRMMGADITEQDARTVGGEPVADLRVRHAPLTAIDVPAALAPSMIDEYPVLFVAAACATGRTVARGAHELRVKESDRIAAMVAALGSIGVATEEFDDGLAITGSGGAALPGGGTIASLLDHRIAMSLAVAGMVCAAPVTIDDVAPVATSYPIFFATLDTLQGTNEVPS</sequence>
<feature type="binding site" evidence="7">
    <location>
        <position position="28"/>
    </location>
    <ligand>
        <name>3-phosphoshikimate</name>
        <dbReference type="ChEBI" id="CHEBI:145989"/>
    </ligand>
</feature>
<comment type="subcellular location">
    <subcellularLocation>
        <location evidence="7">Cytoplasm</location>
    </subcellularLocation>
</comment>
<comment type="function">
    <text evidence="7">Catalyzes the transfer of the enolpyruvyl moiety of phosphoenolpyruvate (PEP) to the 5-hydroxyl of shikimate-3-phosphate (S3P) to produce enolpyruvyl shikimate-3-phosphate and inorganic phosphate.</text>
</comment>
<dbReference type="GO" id="GO:0003866">
    <property type="term" value="F:3-phosphoshikimate 1-carboxyvinyltransferase activity"/>
    <property type="evidence" value="ECO:0007669"/>
    <property type="project" value="UniProtKB-EC"/>
</dbReference>
<dbReference type="HAMAP" id="MF_00210">
    <property type="entry name" value="EPSP_synth"/>
    <property type="match status" value="1"/>
</dbReference>
<keyword evidence="4 7" id="KW-0808">Transferase</keyword>
<organism evidence="9 10">
    <name type="scientific">Sphingomonas hylomeconis</name>
    <dbReference type="NCBI Taxonomy" id="1395958"/>
    <lineage>
        <taxon>Bacteria</taxon>
        <taxon>Pseudomonadati</taxon>
        <taxon>Pseudomonadota</taxon>
        <taxon>Alphaproteobacteria</taxon>
        <taxon>Sphingomonadales</taxon>
        <taxon>Sphingomonadaceae</taxon>
        <taxon>Sphingomonas</taxon>
    </lineage>
</organism>
<evidence type="ECO:0000256" key="3">
    <source>
        <dbReference type="ARBA" id="ARBA00022605"/>
    </source>
</evidence>
<dbReference type="CDD" id="cd01556">
    <property type="entry name" value="EPSP_synthase"/>
    <property type="match status" value="1"/>
</dbReference>
<feature type="binding site" evidence="7">
    <location>
        <position position="173"/>
    </location>
    <ligand>
        <name>3-phosphoshikimate</name>
        <dbReference type="ChEBI" id="CHEBI:145989"/>
    </ligand>
</feature>
<dbReference type="InterPro" id="IPR013792">
    <property type="entry name" value="RNA3'P_cycl/enolpyr_Trfase_a/b"/>
</dbReference>
<evidence type="ECO:0000259" key="8">
    <source>
        <dbReference type="Pfam" id="PF00275"/>
    </source>
</evidence>
<proteinExistence type="inferred from homology"/>
<feature type="binding site" evidence="7">
    <location>
        <position position="175"/>
    </location>
    <ligand>
        <name>phosphoenolpyruvate</name>
        <dbReference type="ChEBI" id="CHEBI:58702"/>
    </ligand>
</feature>
<evidence type="ECO:0000256" key="4">
    <source>
        <dbReference type="ARBA" id="ARBA00022679"/>
    </source>
</evidence>
<evidence type="ECO:0000256" key="1">
    <source>
        <dbReference type="ARBA" id="ARBA00004811"/>
    </source>
</evidence>
<feature type="binding site" evidence="7">
    <location>
        <position position="356"/>
    </location>
    <ligand>
        <name>phosphoenolpyruvate</name>
        <dbReference type="ChEBI" id="CHEBI:58702"/>
    </ligand>
</feature>
<dbReference type="PROSITE" id="PS00104">
    <property type="entry name" value="EPSP_SYNTHASE_1"/>
    <property type="match status" value="1"/>
</dbReference>
<comment type="similarity">
    <text evidence="2 7">Belongs to the EPSP synthase family.</text>
</comment>
<comment type="pathway">
    <text evidence="1 7">Metabolic intermediate biosynthesis; chorismate biosynthesis; chorismate from D-erythrose 4-phosphate and phosphoenolpyruvate: step 6/7.</text>
</comment>
<dbReference type="PANTHER" id="PTHR21090:SF5">
    <property type="entry name" value="PENTAFUNCTIONAL AROM POLYPEPTIDE"/>
    <property type="match status" value="1"/>
</dbReference>
<dbReference type="InterPro" id="IPR023193">
    <property type="entry name" value="EPSP_synthase_CS"/>
</dbReference>
<reference evidence="10" key="1">
    <citation type="journal article" date="2019" name="Int. J. Syst. Evol. Microbiol.">
        <title>The Global Catalogue of Microorganisms (GCM) 10K type strain sequencing project: providing services to taxonomists for standard genome sequencing and annotation.</title>
        <authorList>
            <consortium name="The Broad Institute Genomics Platform"/>
            <consortium name="The Broad Institute Genome Sequencing Center for Infectious Disease"/>
            <person name="Wu L."/>
            <person name="Ma J."/>
        </authorList>
    </citation>
    <scope>NUCLEOTIDE SEQUENCE [LARGE SCALE GENOMIC DNA]</scope>
    <source>
        <strain evidence="10">KCTC 42739</strain>
    </source>
</reference>
<comment type="subunit">
    <text evidence="7">Monomer.</text>
</comment>
<feature type="binding site" evidence="7">
    <location>
        <position position="352"/>
    </location>
    <ligand>
        <name>3-phosphoshikimate</name>
        <dbReference type="ChEBI" id="CHEBI:145989"/>
    </ligand>
</feature>